<dbReference type="STRING" id="180332.GCA_000797495_05385"/>
<organism evidence="1 2">
    <name type="scientific">Robinsoniella peoriensis</name>
    <dbReference type="NCBI Taxonomy" id="180332"/>
    <lineage>
        <taxon>Bacteria</taxon>
        <taxon>Bacillati</taxon>
        <taxon>Bacillota</taxon>
        <taxon>Clostridia</taxon>
        <taxon>Lachnospirales</taxon>
        <taxon>Lachnospiraceae</taxon>
        <taxon>Robinsoniella</taxon>
    </lineage>
</organism>
<dbReference type="Proteomes" id="UP000306509">
    <property type="component" value="Unassembled WGS sequence"/>
</dbReference>
<keyword evidence="2" id="KW-1185">Reference proteome</keyword>
<name>A0A4U8PZF1_9FIRM</name>
<sequence>MSEHEHDLDCSGGCDSCGCGCDHDHEEGATVTLTMDNGDVVECAVLTIFPAGDKEYIALLPLNEEGENEEGEVFLYRFSEENGNPMLENIEDDDEYEAAADAFDEFLDGQEYDEIVDAEEEEDEE</sequence>
<reference evidence="1 2" key="1">
    <citation type="journal article" date="2019" name="Anaerobe">
        <title>Detection of Robinsoniella peoriensis in multiple bone samples of a trauma patient.</title>
        <authorList>
            <person name="Schrottner P."/>
            <person name="Hartwich K."/>
            <person name="Bunk B."/>
            <person name="Schober I."/>
            <person name="Helbig S."/>
            <person name="Rudolph W.W."/>
            <person name="Gunzer F."/>
        </authorList>
    </citation>
    <scope>NUCLEOTIDE SEQUENCE [LARGE SCALE GENOMIC DNA]</scope>
    <source>
        <strain evidence="1 2">DSM 106044</strain>
    </source>
</reference>
<dbReference type="InterPro" id="IPR009711">
    <property type="entry name" value="UPF0473"/>
</dbReference>
<accession>A0A4U8PZF1</accession>
<protein>
    <submittedName>
        <fullName evidence="1">Uncharacterized protein</fullName>
    </submittedName>
</protein>
<dbReference type="OrthoDB" id="9796509at2"/>
<evidence type="ECO:0000313" key="2">
    <source>
        <dbReference type="Proteomes" id="UP000306509"/>
    </source>
</evidence>
<dbReference type="AlphaFoldDB" id="A0A4U8PZF1"/>
<dbReference type="EMBL" id="QGQD01000112">
    <property type="protein sequence ID" value="TLC97710.1"/>
    <property type="molecule type" value="Genomic_DNA"/>
</dbReference>
<proteinExistence type="predicted"/>
<comment type="caution">
    <text evidence="1">The sequence shown here is derived from an EMBL/GenBank/DDBJ whole genome shotgun (WGS) entry which is preliminary data.</text>
</comment>
<evidence type="ECO:0000313" key="1">
    <source>
        <dbReference type="EMBL" id="TLC97710.1"/>
    </source>
</evidence>
<gene>
    <name evidence="1" type="ORF">DSM106044_05508</name>
</gene>
<dbReference type="RefSeq" id="WP_027294198.1">
    <property type="nucleotide sequence ID" value="NZ_CABMJZ010000059.1"/>
</dbReference>
<dbReference type="Pfam" id="PF06949">
    <property type="entry name" value="DUF1292"/>
    <property type="match status" value="1"/>
</dbReference>